<reference evidence="1 2" key="1">
    <citation type="submission" date="2021-01" db="EMBL/GenBank/DDBJ databases">
        <title>Entomomonas sp. F2A isolated from a house cricket (Acheta domesticus).</title>
        <authorList>
            <person name="Spergser J."/>
            <person name="Busse H.-J."/>
        </authorList>
    </citation>
    <scope>NUCLEOTIDE SEQUENCE [LARGE SCALE GENOMIC DNA]</scope>
    <source>
        <strain evidence="1 2">F2A</strain>
    </source>
</reference>
<evidence type="ECO:0000313" key="2">
    <source>
        <dbReference type="Proteomes" id="UP000595278"/>
    </source>
</evidence>
<protein>
    <submittedName>
        <fullName evidence="1">Uncharacterized protein</fullName>
    </submittedName>
</protein>
<sequence length="111" mass="12996">MGVMLLFEKTPYASVETVGDFYSRAMLHWLNKNVCLVDAAVDVELHKGHIHHLVNDLNRLTTENRDQIFPLSWGENEEDYWKYVAEVKTWAEKILKEFDFSSNKLSFSASW</sequence>
<dbReference type="Proteomes" id="UP000595278">
    <property type="component" value="Chromosome"/>
</dbReference>
<evidence type="ECO:0000313" key="1">
    <source>
        <dbReference type="EMBL" id="QQP86869.1"/>
    </source>
</evidence>
<keyword evidence="2" id="KW-1185">Reference proteome</keyword>
<dbReference type="EMBL" id="CP067393">
    <property type="protein sequence ID" value="QQP86869.1"/>
    <property type="molecule type" value="Genomic_DNA"/>
</dbReference>
<dbReference type="RefSeq" id="WP_201095331.1">
    <property type="nucleotide sequence ID" value="NZ_CP067393.1"/>
</dbReference>
<dbReference type="AlphaFoldDB" id="A0A974RZA9"/>
<dbReference type="KEGG" id="eaz:JHT90_06400"/>
<name>A0A974RZA9_9GAMM</name>
<gene>
    <name evidence="1" type="ORF">JHT90_06400</name>
</gene>
<proteinExistence type="predicted"/>
<organism evidence="1 2">
    <name type="scientific">Entomomonas asaccharolytica</name>
    <dbReference type="NCBI Taxonomy" id="2785331"/>
    <lineage>
        <taxon>Bacteria</taxon>
        <taxon>Pseudomonadati</taxon>
        <taxon>Pseudomonadota</taxon>
        <taxon>Gammaproteobacteria</taxon>
        <taxon>Pseudomonadales</taxon>
        <taxon>Pseudomonadaceae</taxon>
        <taxon>Entomomonas</taxon>
    </lineage>
</organism>
<accession>A0A974RZA9</accession>